<dbReference type="RefSeq" id="WP_023163193.1">
    <property type="nucleotide sequence ID" value="NC_022592.1"/>
</dbReference>
<accession>A0ABN4BLR4</accession>
<gene>
    <name evidence="1" type="ORF">CAETHG_3518</name>
</gene>
<evidence type="ECO:0000313" key="1">
    <source>
        <dbReference type="EMBL" id="AGY77721.1"/>
    </source>
</evidence>
<proteinExistence type="predicted"/>
<dbReference type="Proteomes" id="UP000017590">
    <property type="component" value="Chromosome"/>
</dbReference>
<evidence type="ECO:0000313" key="2">
    <source>
        <dbReference type="Proteomes" id="UP000017590"/>
    </source>
</evidence>
<organism evidence="1 2">
    <name type="scientific">Clostridium autoethanogenum DSM 10061</name>
    <dbReference type="NCBI Taxonomy" id="1341692"/>
    <lineage>
        <taxon>Bacteria</taxon>
        <taxon>Bacillati</taxon>
        <taxon>Bacillota</taxon>
        <taxon>Clostridia</taxon>
        <taxon>Eubacteriales</taxon>
        <taxon>Clostridiaceae</taxon>
        <taxon>Clostridium</taxon>
    </lineage>
</organism>
<name>A0ABN4BLR4_9CLOT</name>
<protein>
    <submittedName>
        <fullName evidence="1">Uncharacterized protein</fullName>
    </submittedName>
</protein>
<sequence length="195" mass="22759">MAKCILCNKKIKFARKCPALNETICSTCCGNKKGSEIQCTNSCNYFVEGQIKENKKQIIQLVKESFNSEFEDIYQDEKILRLVAPFEKFIFKNYYNHRDVTDEFISDCYTKMYYSLEGKGNVYSFNEIEKDIFDEFNKIVKKTKMPIEAQKLILIRMMKSVDSMTGGMFENRMYLELLRNNFTGTGIVAEVMGKM</sequence>
<reference evidence="2" key="1">
    <citation type="journal article" date="2014" name="Biotechnol. Biofuels">
        <title>Comparison of single-molecule sequencing and hybrid approaches for finishing the genome of Clostridium autoethanogenum and analysis of CRISPR systems in industrial relevant Clostridia.</title>
        <authorList>
            <person name="Brown S.D."/>
            <person name="Nagaraju S."/>
            <person name="Utturkar S."/>
            <person name="De Tissera S."/>
            <person name="Segovia S."/>
            <person name="Mitchell W."/>
            <person name="Land M.L."/>
            <person name="Dassanayake A."/>
            <person name="Kopke M."/>
        </authorList>
    </citation>
    <scope>NUCLEOTIDE SEQUENCE [LARGE SCALE GENOMIC DNA]</scope>
    <source>
        <strain evidence="2">DSM 10061</strain>
    </source>
</reference>
<keyword evidence="2" id="KW-1185">Reference proteome</keyword>
<dbReference type="EMBL" id="CP006763">
    <property type="protein sequence ID" value="AGY77721.1"/>
    <property type="molecule type" value="Genomic_DNA"/>
</dbReference>